<accession>A0A3L9Y1C1</accession>
<keyword evidence="4 9" id="KW-0812">Transmembrane</keyword>
<dbReference type="InterPro" id="IPR001872">
    <property type="entry name" value="Peptidase_A8"/>
</dbReference>
<evidence type="ECO:0000256" key="2">
    <source>
        <dbReference type="ARBA" id="ARBA00022475"/>
    </source>
</evidence>
<evidence type="ECO:0000256" key="6">
    <source>
        <dbReference type="ARBA" id="ARBA00022801"/>
    </source>
</evidence>
<comment type="subcellular location">
    <subcellularLocation>
        <location evidence="9">Cell membrane</location>
        <topology evidence="9">Multi-pass membrane protein</topology>
    </subcellularLocation>
</comment>
<comment type="caution">
    <text evidence="9">Lacks conserved residue(s) required for the propagation of feature annotation.</text>
</comment>
<sequence length="157" mass="17097">MRLVFLSALFWFAADQLSKWAVVHWMRLAEIGHIAVWPPFLNFHMGWNTGINFGLFSGSPDAMRWILIALAVSISAWILWWAKTGLTRPVALLSAGAIVGGALGNVLDRVIYGAVADFLNVSCCGIVNPFAFNLADIGIFLGAFGLLIFADAKKITT</sequence>
<keyword evidence="6 9" id="KW-0378">Hydrolase</keyword>
<keyword evidence="8 9" id="KW-0472">Membrane</keyword>
<keyword evidence="13" id="KW-1185">Reference proteome</keyword>
<name>A0A3L9Y1C1_9RHOB</name>
<feature type="active site" evidence="9">
    <location>
        <position position="117"/>
    </location>
</feature>
<evidence type="ECO:0000256" key="8">
    <source>
        <dbReference type="ARBA" id="ARBA00023136"/>
    </source>
</evidence>
<dbReference type="GO" id="GO:0004190">
    <property type="term" value="F:aspartic-type endopeptidase activity"/>
    <property type="evidence" value="ECO:0007669"/>
    <property type="project" value="UniProtKB-UniRule"/>
</dbReference>
<dbReference type="PANTHER" id="PTHR33695">
    <property type="entry name" value="LIPOPROTEIN SIGNAL PEPTIDASE"/>
    <property type="match status" value="1"/>
</dbReference>
<evidence type="ECO:0000313" key="13">
    <source>
        <dbReference type="Proteomes" id="UP000281343"/>
    </source>
</evidence>
<evidence type="ECO:0000256" key="7">
    <source>
        <dbReference type="ARBA" id="ARBA00022989"/>
    </source>
</evidence>
<dbReference type="NCBIfam" id="TIGR00077">
    <property type="entry name" value="lspA"/>
    <property type="match status" value="1"/>
</dbReference>
<keyword evidence="7 9" id="KW-1133">Transmembrane helix</keyword>
<dbReference type="Pfam" id="PF01252">
    <property type="entry name" value="Peptidase_A8"/>
    <property type="match status" value="1"/>
</dbReference>
<dbReference type="PROSITE" id="PS00855">
    <property type="entry name" value="SPASE_II"/>
    <property type="match status" value="1"/>
</dbReference>
<evidence type="ECO:0000256" key="5">
    <source>
        <dbReference type="ARBA" id="ARBA00022750"/>
    </source>
</evidence>
<comment type="caution">
    <text evidence="12">The sequence shown here is derived from an EMBL/GenBank/DDBJ whole genome shotgun (WGS) entry which is preliminary data.</text>
</comment>
<comment type="catalytic activity">
    <reaction evidence="9 10">
        <text>Release of signal peptides from bacterial membrane prolipoproteins. Hydrolyzes -Xaa-Yaa-Zaa-|-(S,diacylglyceryl)Cys-, in which Xaa is hydrophobic (preferably Leu), and Yaa (Ala or Ser) and Zaa (Gly or Ala) have small, neutral side chains.</text>
        <dbReference type="EC" id="3.4.23.36"/>
    </reaction>
</comment>
<proteinExistence type="inferred from homology"/>
<evidence type="ECO:0000256" key="11">
    <source>
        <dbReference type="RuleBase" id="RU004181"/>
    </source>
</evidence>
<evidence type="ECO:0000256" key="1">
    <source>
        <dbReference type="ARBA" id="ARBA00006139"/>
    </source>
</evidence>
<feature type="transmembrane region" description="Helical" evidence="9">
    <location>
        <begin position="62"/>
        <end position="82"/>
    </location>
</feature>
<feature type="transmembrane region" description="Helical" evidence="9">
    <location>
        <begin position="89"/>
        <end position="107"/>
    </location>
</feature>
<dbReference type="RefSeq" id="WP_121897404.1">
    <property type="nucleotide sequence ID" value="NZ_CP159473.1"/>
</dbReference>
<dbReference type="AlphaFoldDB" id="A0A3L9Y1C1"/>
<keyword evidence="5 9" id="KW-0064">Aspartyl protease</keyword>
<evidence type="ECO:0000313" key="12">
    <source>
        <dbReference type="EMBL" id="RMA42619.1"/>
    </source>
</evidence>
<evidence type="ECO:0000256" key="9">
    <source>
        <dbReference type="HAMAP-Rule" id="MF_00161"/>
    </source>
</evidence>
<keyword evidence="2 9" id="KW-1003">Cell membrane</keyword>
<dbReference type="EC" id="3.4.23.36" evidence="9"/>
<dbReference type="Proteomes" id="UP000281343">
    <property type="component" value="Unassembled WGS sequence"/>
</dbReference>
<dbReference type="OrthoDB" id="9810259at2"/>
<dbReference type="GO" id="GO:0006508">
    <property type="term" value="P:proteolysis"/>
    <property type="evidence" value="ECO:0007669"/>
    <property type="project" value="UniProtKB-KW"/>
</dbReference>
<evidence type="ECO:0000256" key="10">
    <source>
        <dbReference type="RuleBase" id="RU000594"/>
    </source>
</evidence>
<evidence type="ECO:0000256" key="3">
    <source>
        <dbReference type="ARBA" id="ARBA00022670"/>
    </source>
</evidence>
<reference evidence="12 13" key="1">
    <citation type="submission" date="2018-10" db="EMBL/GenBank/DDBJ databases">
        <authorList>
            <person name="Jung H.S."/>
            <person name="Jeon C.O."/>
        </authorList>
    </citation>
    <scope>NUCLEOTIDE SEQUENCE [LARGE SCALE GENOMIC DNA]</scope>
    <source>
        <strain evidence="12 13">MA-7-27</strain>
    </source>
</reference>
<comment type="function">
    <text evidence="9 10">This protein specifically catalyzes the removal of signal peptides from prolipoproteins.</text>
</comment>
<feature type="transmembrane region" description="Helical" evidence="9">
    <location>
        <begin position="127"/>
        <end position="150"/>
    </location>
</feature>
<dbReference type="EMBL" id="RCNT01000003">
    <property type="protein sequence ID" value="RMA42619.1"/>
    <property type="molecule type" value="Genomic_DNA"/>
</dbReference>
<dbReference type="UniPathway" id="UPA00665"/>
<keyword evidence="3 9" id="KW-0645">Protease</keyword>
<dbReference type="HAMAP" id="MF_00161">
    <property type="entry name" value="LspA"/>
    <property type="match status" value="1"/>
</dbReference>
<dbReference type="PRINTS" id="PR00781">
    <property type="entry name" value="LIPOSIGPTASE"/>
</dbReference>
<dbReference type="GO" id="GO:0005886">
    <property type="term" value="C:plasma membrane"/>
    <property type="evidence" value="ECO:0007669"/>
    <property type="project" value="UniProtKB-SubCell"/>
</dbReference>
<feature type="active site" evidence="9">
    <location>
        <position position="136"/>
    </location>
</feature>
<comment type="similarity">
    <text evidence="1 9 11">Belongs to the peptidase A8 family.</text>
</comment>
<gene>
    <name evidence="9" type="primary">lspA</name>
    <name evidence="12" type="ORF">D9R08_07410</name>
</gene>
<comment type="pathway">
    <text evidence="9">Protein modification; lipoprotein biosynthesis (signal peptide cleavage).</text>
</comment>
<organism evidence="12 13">
    <name type="scientific">Rhodophyticola porphyridii</name>
    <dbReference type="NCBI Taxonomy" id="1852017"/>
    <lineage>
        <taxon>Bacteria</taxon>
        <taxon>Pseudomonadati</taxon>
        <taxon>Pseudomonadota</taxon>
        <taxon>Alphaproteobacteria</taxon>
        <taxon>Rhodobacterales</taxon>
        <taxon>Roseobacteraceae</taxon>
        <taxon>Rhodophyticola</taxon>
    </lineage>
</organism>
<protein>
    <recommendedName>
        <fullName evidence="9">Lipoprotein signal peptidase</fullName>
        <ecNumber evidence="9">3.4.23.36</ecNumber>
    </recommendedName>
    <alternativeName>
        <fullName evidence="9">Prolipoprotein signal peptidase</fullName>
    </alternativeName>
    <alternativeName>
        <fullName evidence="9">Signal peptidase II</fullName>
        <shortName evidence="9">SPase II</shortName>
    </alternativeName>
</protein>
<evidence type="ECO:0000256" key="4">
    <source>
        <dbReference type="ARBA" id="ARBA00022692"/>
    </source>
</evidence>
<dbReference type="PANTHER" id="PTHR33695:SF1">
    <property type="entry name" value="LIPOPROTEIN SIGNAL PEPTIDASE"/>
    <property type="match status" value="1"/>
</dbReference>